<dbReference type="HOGENOM" id="CLU_030571_5_0_11"/>
<evidence type="ECO:0000256" key="4">
    <source>
        <dbReference type="ARBA" id="ARBA00022833"/>
    </source>
</evidence>
<name>F2NBI9_CORGP</name>
<dbReference type="eggNOG" id="COG0491">
    <property type="taxonomic scope" value="Bacteria"/>
</dbReference>
<evidence type="ECO:0000313" key="6">
    <source>
        <dbReference type="EMBL" id="AEB06725.1"/>
    </source>
</evidence>
<dbReference type="Pfam" id="PF00753">
    <property type="entry name" value="Lactamase_B"/>
    <property type="match status" value="1"/>
</dbReference>
<dbReference type="PROSITE" id="PS00743">
    <property type="entry name" value="BETA_LACTAMASE_B_1"/>
    <property type="match status" value="1"/>
</dbReference>
<dbReference type="GO" id="GO:0017001">
    <property type="term" value="P:antibiotic catabolic process"/>
    <property type="evidence" value="ECO:0007669"/>
    <property type="project" value="InterPro"/>
</dbReference>
<proteinExistence type="predicted"/>
<dbReference type="InterPro" id="IPR001018">
    <property type="entry name" value="Beta-lactamase_class-B_CS"/>
</dbReference>
<dbReference type="PANTHER" id="PTHR46233:SF3">
    <property type="entry name" value="HYDROXYACYLGLUTATHIONE HYDROLASE GLOC"/>
    <property type="match status" value="1"/>
</dbReference>
<dbReference type="SUPFAM" id="SSF56281">
    <property type="entry name" value="Metallo-hydrolase/oxidoreductase"/>
    <property type="match status" value="1"/>
</dbReference>
<keyword evidence="7" id="KW-1185">Reference proteome</keyword>
<dbReference type="PANTHER" id="PTHR46233">
    <property type="entry name" value="HYDROXYACYLGLUTATHIONE HYDROLASE GLOC"/>
    <property type="match status" value="1"/>
</dbReference>
<dbReference type="SMART" id="SM00849">
    <property type="entry name" value="Lactamase_B"/>
    <property type="match status" value="1"/>
</dbReference>
<feature type="domain" description="Metallo-beta-lactamase" evidence="5">
    <location>
        <begin position="22"/>
        <end position="206"/>
    </location>
</feature>
<keyword evidence="3" id="KW-0378">Hydrolase</keyword>
<accession>F2NBI9</accession>
<dbReference type="InterPro" id="IPR051453">
    <property type="entry name" value="MBL_Glyoxalase_II"/>
</dbReference>
<gene>
    <name evidence="6" type="ordered locus">Corgl_0611</name>
</gene>
<evidence type="ECO:0000256" key="2">
    <source>
        <dbReference type="ARBA" id="ARBA00022723"/>
    </source>
</evidence>
<sequence>MELDTDPKGSIQIETVVNGPIETNTYFVISGAEAVVIDPAWDGAKLTRDFEKGYPGVTIRAIISTHGHADHVGGVAAMRKELGADVAFLISAADAALIGTAIKSMKERWGVTVEDPGEPSRLLAEGDTIEFGDAVLQVIETPGHTPGGIVLFTATDQGDIAFVGDTLFPSSHGRTDLEGGDECAMLHSLTKLARLLPADTHCLVGHGRSTTMAEELEFNPFMSAS</sequence>
<dbReference type="AlphaFoldDB" id="F2NBI9"/>
<dbReference type="OrthoDB" id="9802991at2"/>
<organism evidence="6 7">
    <name type="scientific">Coriobacterium glomerans (strain ATCC 49209 / DSM 20642 / JCM 10262 / PW2)</name>
    <dbReference type="NCBI Taxonomy" id="700015"/>
    <lineage>
        <taxon>Bacteria</taxon>
        <taxon>Bacillati</taxon>
        <taxon>Actinomycetota</taxon>
        <taxon>Coriobacteriia</taxon>
        <taxon>Coriobacteriales</taxon>
        <taxon>Coriobacteriaceae</taxon>
        <taxon>Coriobacterium</taxon>
    </lineage>
</organism>
<dbReference type="KEGG" id="cgo:Corgl_0611"/>
<dbReference type="Proteomes" id="UP000006851">
    <property type="component" value="Chromosome"/>
</dbReference>
<evidence type="ECO:0000256" key="3">
    <source>
        <dbReference type="ARBA" id="ARBA00022801"/>
    </source>
</evidence>
<dbReference type="Gene3D" id="3.60.15.10">
    <property type="entry name" value="Ribonuclease Z/Hydroxyacylglutathione hydrolase-like"/>
    <property type="match status" value="1"/>
</dbReference>
<protein>
    <submittedName>
        <fullName evidence="6">Beta-lactamase domain protein</fullName>
    </submittedName>
</protein>
<comment type="cofactor">
    <cofactor evidence="1">
        <name>Zn(2+)</name>
        <dbReference type="ChEBI" id="CHEBI:29105"/>
    </cofactor>
</comment>
<dbReference type="GO" id="GO:0008270">
    <property type="term" value="F:zinc ion binding"/>
    <property type="evidence" value="ECO:0007669"/>
    <property type="project" value="InterPro"/>
</dbReference>
<dbReference type="InterPro" id="IPR001279">
    <property type="entry name" value="Metallo-B-lactamas"/>
</dbReference>
<evidence type="ECO:0000313" key="7">
    <source>
        <dbReference type="Proteomes" id="UP000006851"/>
    </source>
</evidence>
<dbReference type="InterPro" id="IPR036866">
    <property type="entry name" value="RibonucZ/Hydroxyglut_hydro"/>
</dbReference>
<dbReference type="STRING" id="700015.Corgl_0611"/>
<keyword evidence="4" id="KW-0862">Zinc</keyword>
<dbReference type="EMBL" id="CP002628">
    <property type="protein sequence ID" value="AEB06725.1"/>
    <property type="molecule type" value="Genomic_DNA"/>
</dbReference>
<reference evidence="7" key="1">
    <citation type="journal article" date="2013" name="Stand. Genomic Sci.">
        <title>Complete genome sequence of Coriobacterium glomerans type strain (PW2(T)) from the midgut of Pyrrhocoris apterus L. (red soldier bug).</title>
        <authorList>
            <person name="Stackebrandt E."/>
            <person name="Zeytun A."/>
            <person name="Lapidus A."/>
            <person name="Nolan M."/>
            <person name="Lucas S."/>
            <person name="Hammon N."/>
            <person name="Deshpande S."/>
            <person name="Cheng J.F."/>
            <person name="Tapia R."/>
            <person name="Goodwin L.A."/>
            <person name="Pitluck S."/>
            <person name="Liolios K."/>
            <person name="Pagani I."/>
            <person name="Ivanova N."/>
            <person name="Mavromatis K."/>
            <person name="Mikhailova N."/>
            <person name="Huntemann M."/>
            <person name="Pati A."/>
            <person name="Chen A."/>
            <person name="Palaniappan K."/>
            <person name="Chang Y.J."/>
            <person name="Land M."/>
            <person name="Hauser L."/>
            <person name="Rohde M."/>
            <person name="Pukall R."/>
            <person name="Goker M."/>
            <person name="Detter J.C."/>
            <person name="Woyke T."/>
            <person name="Bristow J."/>
            <person name="Eisen J.A."/>
            <person name="Markowitz V."/>
            <person name="Hugenholtz P."/>
            <person name="Kyrpides N.C."/>
            <person name="Klenk H.P."/>
        </authorList>
    </citation>
    <scope>NUCLEOTIDE SEQUENCE</scope>
    <source>
        <strain evidence="7">ATCC 49209 / DSM 20642 / JCM 10262 / PW2</strain>
    </source>
</reference>
<evidence type="ECO:0000256" key="1">
    <source>
        <dbReference type="ARBA" id="ARBA00001947"/>
    </source>
</evidence>
<dbReference type="CDD" id="cd06262">
    <property type="entry name" value="metallo-hydrolase-like_MBL-fold"/>
    <property type="match status" value="1"/>
</dbReference>
<keyword evidence="2" id="KW-0479">Metal-binding</keyword>
<evidence type="ECO:0000259" key="5">
    <source>
        <dbReference type="SMART" id="SM00849"/>
    </source>
</evidence>
<dbReference type="GO" id="GO:0008800">
    <property type="term" value="F:beta-lactamase activity"/>
    <property type="evidence" value="ECO:0007669"/>
    <property type="project" value="InterPro"/>
</dbReference>
<dbReference type="RefSeq" id="WP_013708468.1">
    <property type="nucleotide sequence ID" value="NC_015389.1"/>
</dbReference>